<dbReference type="InterPro" id="IPR029069">
    <property type="entry name" value="HotDog_dom_sf"/>
</dbReference>
<feature type="binding site" evidence="15">
    <location>
        <position position="79"/>
    </location>
    <ligand>
        <name>Zn(2+)</name>
        <dbReference type="ChEBI" id="CHEBI:29105"/>
    </ligand>
</feature>
<evidence type="ECO:0000256" key="10">
    <source>
        <dbReference type="ARBA" id="ARBA00022833"/>
    </source>
</evidence>
<dbReference type="NCBIfam" id="TIGR00325">
    <property type="entry name" value="lpxC"/>
    <property type="match status" value="1"/>
</dbReference>
<dbReference type="FunFam" id="3.10.129.10:FF:000001">
    <property type="entry name" value="3-hydroxyacyl-[acyl-carrier-protein] dehydratase FabZ"/>
    <property type="match status" value="1"/>
</dbReference>
<dbReference type="SUPFAM" id="SSF54211">
    <property type="entry name" value="Ribosomal protein S5 domain 2-like"/>
    <property type="match status" value="2"/>
</dbReference>
<keyword evidence="7 15" id="KW-0441">Lipid A biosynthesis</keyword>
<dbReference type="NCBIfam" id="NF000582">
    <property type="entry name" value="PRK00006.1"/>
    <property type="match status" value="1"/>
</dbReference>
<dbReference type="SUPFAM" id="SSF54637">
    <property type="entry name" value="Thioesterase/thiol ester dehydrase-isomerase"/>
    <property type="match status" value="1"/>
</dbReference>
<dbReference type="PANTHER" id="PTHR33694:SF1">
    <property type="entry name" value="UDP-3-O-ACYL-N-ACETYLGLUCOSAMINE DEACETYLASE 1, MITOCHONDRIAL-RELATED"/>
    <property type="match status" value="1"/>
</dbReference>
<accession>A0A0S7WWW3</accession>
<dbReference type="InterPro" id="IPR011334">
    <property type="entry name" value="UDP-acyl_GlcNac_deAcase_C"/>
</dbReference>
<dbReference type="NCBIfam" id="NF009667">
    <property type="entry name" value="PRK13188.1"/>
    <property type="match status" value="1"/>
</dbReference>
<keyword evidence="8 15" id="KW-0479">Metal-binding</keyword>
<dbReference type="GO" id="GO:0019171">
    <property type="term" value="F:(3R)-hydroxyacyl-[acyl-carrier-protein] dehydratase activity"/>
    <property type="evidence" value="ECO:0007669"/>
    <property type="project" value="UniProtKB-EC"/>
</dbReference>
<evidence type="ECO:0000313" key="18">
    <source>
        <dbReference type="Proteomes" id="UP000052008"/>
    </source>
</evidence>
<dbReference type="InterPro" id="IPR004463">
    <property type="entry name" value="UDP-acyl_GlcNac_deAcase"/>
</dbReference>
<evidence type="ECO:0000256" key="16">
    <source>
        <dbReference type="HAMAP-Rule" id="MF_00406"/>
    </source>
</evidence>
<keyword evidence="9 15" id="KW-0378">Hydrolase</keyword>
<feature type="active site" description="Proton donor" evidence="15">
    <location>
        <position position="263"/>
    </location>
</feature>
<feature type="active site" evidence="16">
    <location>
        <position position="330"/>
    </location>
</feature>
<dbReference type="Gene3D" id="3.30.230.20">
    <property type="entry name" value="lpxc deacetylase, domain 1"/>
    <property type="match status" value="1"/>
</dbReference>
<dbReference type="InterPro" id="IPR015870">
    <property type="entry name" value="UDP-acyl_N-AcGlcN_deAcase_N"/>
</dbReference>
<comment type="catalytic activity">
    <reaction evidence="13 15">
        <text>a UDP-3-O-[(3R)-3-hydroxyacyl]-N-acetyl-alpha-D-glucosamine + H2O = a UDP-3-O-[(3R)-3-hydroxyacyl]-alpha-D-glucosamine + acetate</text>
        <dbReference type="Rhea" id="RHEA:67816"/>
        <dbReference type="ChEBI" id="CHEBI:15377"/>
        <dbReference type="ChEBI" id="CHEBI:30089"/>
        <dbReference type="ChEBI" id="CHEBI:137740"/>
        <dbReference type="ChEBI" id="CHEBI:173225"/>
        <dbReference type="EC" id="3.5.1.108"/>
    </reaction>
</comment>
<evidence type="ECO:0000256" key="1">
    <source>
        <dbReference type="ARBA" id="ARBA00001947"/>
    </source>
</evidence>
<keyword evidence="6 15" id="KW-0444">Lipid biosynthesis</keyword>
<dbReference type="PANTHER" id="PTHR33694">
    <property type="entry name" value="UDP-3-O-ACYL-N-ACETYLGLUCOSAMINE DEACETYLASE 1, MITOCHONDRIAL-RELATED"/>
    <property type="match status" value="1"/>
</dbReference>
<comment type="cofactor">
    <cofactor evidence="1 15">
        <name>Zn(2+)</name>
        <dbReference type="ChEBI" id="CHEBI:29105"/>
    </cofactor>
</comment>
<dbReference type="GO" id="GO:0009245">
    <property type="term" value="P:lipid A biosynthetic process"/>
    <property type="evidence" value="ECO:0007669"/>
    <property type="project" value="UniProtKB-UniRule"/>
</dbReference>
<dbReference type="EMBL" id="LIZS01000001">
    <property type="protein sequence ID" value="KPJ54483.1"/>
    <property type="molecule type" value="Genomic_DNA"/>
</dbReference>
<dbReference type="GO" id="GO:0103117">
    <property type="term" value="F:UDP-3-O-acyl-N-acetylglucosamine deacetylase activity"/>
    <property type="evidence" value="ECO:0007669"/>
    <property type="project" value="UniProtKB-UniRule"/>
</dbReference>
<evidence type="ECO:0000256" key="14">
    <source>
        <dbReference type="ARBA" id="ARBA00025049"/>
    </source>
</evidence>
<dbReference type="GO" id="GO:0046872">
    <property type="term" value="F:metal ion binding"/>
    <property type="evidence" value="ECO:0007669"/>
    <property type="project" value="UniProtKB-KW"/>
</dbReference>
<comment type="catalytic activity">
    <reaction evidence="16">
        <text>a (3R)-hydroxyacyl-[ACP] = a (2E)-enoyl-[ACP] + H2O</text>
        <dbReference type="Rhea" id="RHEA:13097"/>
        <dbReference type="Rhea" id="RHEA-COMP:9925"/>
        <dbReference type="Rhea" id="RHEA-COMP:9945"/>
        <dbReference type="ChEBI" id="CHEBI:15377"/>
        <dbReference type="ChEBI" id="CHEBI:78784"/>
        <dbReference type="ChEBI" id="CHEBI:78827"/>
        <dbReference type="EC" id="4.2.1.59"/>
    </reaction>
</comment>
<dbReference type="HAMAP" id="MF_00406">
    <property type="entry name" value="FabZ"/>
    <property type="match status" value="1"/>
</dbReference>
<proteinExistence type="inferred from homology"/>
<evidence type="ECO:0000256" key="11">
    <source>
        <dbReference type="ARBA" id="ARBA00023098"/>
    </source>
</evidence>
<evidence type="ECO:0000256" key="2">
    <source>
        <dbReference type="ARBA" id="ARBA00002923"/>
    </source>
</evidence>
<keyword evidence="5 16" id="KW-0963">Cytoplasm</keyword>
<comment type="subcellular location">
    <subcellularLocation>
        <location evidence="3 16">Cytoplasm</location>
    </subcellularLocation>
</comment>
<dbReference type="Gene3D" id="3.30.1700.10">
    <property type="entry name" value="lpxc deacetylase, domain 2"/>
    <property type="match status" value="1"/>
</dbReference>
<feature type="binding site" evidence="15">
    <location>
        <position position="236"/>
    </location>
    <ligand>
        <name>Zn(2+)</name>
        <dbReference type="ChEBI" id="CHEBI:29105"/>
    </ligand>
</feature>
<evidence type="ECO:0000313" key="17">
    <source>
        <dbReference type="EMBL" id="KPJ54483.1"/>
    </source>
</evidence>
<evidence type="ECO:0000256" key="6">
    <source>
        <dbReference type="ARBA" id="ARBA00022516"/>
    </source>
</evidence>
<evidence type="ECO:0000256" key="7">
    <source>
        <dbReference type="ARBA" id="ARBA00022556"/>
    </source>
</evidence>
<evidence type="ECO:0000256" key="5">
    <source>
        <dbReference type="ARBA" id="ARBA00022490"/>
    </source>
</evidence>
<reference evidence="17 18" key="1">
    <citation type="journal article" date="2015" name="Microbiome">
        <title>Genomic resolution of linkages in carbon, nitrogen, and sulfur cycling among widespread estuary sediment bacteria.</title>
        <authorList>
            <person name="Baker B.J."/>
            <person name="Lazar C.S."/>
            <person name="Teske A.P."/>
            <person name="Dick G.J."/>
        </authorList>
    </citation>
    <scope>NUCLEOTIDE SEQUENCE [LARGE SCALE GENOMIC DNA]</scope>
    <source>
        <strain evidence="17">DG_24</strain>
    </source>
</reference>
<comment type="similarity">
    <text evidence="16">Belongs to the thioester dehydratase family. FabZ subfamily.</text>
</comment>
<comment type="caution">
    <text evidence="17">The sequence shown here is derived from an EMBL/GenBank/DDBJ whole genome shotgun (WGS) entry which is preliminary data.</text>
</comment>
<evidence type="ECO:0000256" key="9">
    <source>
        <dbReference type="ARBA" id="ARBA00022801"/>
    </source>
</evidence>
<dbReference type="Pfam" id="PF07977">
    <property type="entry name" value="FabA"/>
    <property type="match status" value="1"/>
</dbReference>
<comment type="pathway">
    <text evidence="4 15">Glycolipid biosynthesis; lipid IV(A) biosynthesis; lipid IV(A) from (3R)-3-hydroxytetradecanoyl-[acyl-carrier-protein] and UDP-N-acetyl-alpha-D-glucosamine: step 2/6.</text>
</comment>
<keyword evidence="10 15" id="KW-0862">Zinc</keyword>
<evidence type="ECO:0000256" key="13">
    <source>
        <dbReference type="ARBA" id="ARBA00024535"/>
    </source>
</evidence>
<gene>
    <name evidence="16" type="primary">fabZ</name>
    <name evidence="15" type="synonym">lpxC</name>
    <name evidence="17" type="ORF">AMJ39_00195</name>
</gene>
<dbReference type="Gene3D" id="3.10.129.10">
    <property type="entry name" value="Hotdog Thioesterase"/>
    <property type="match status" value="1"/>
</dbReference>
<evidence type="ECO:0000256" key="3">
    <source>
        <dbReference type="ARBA" id="ARBA00004496"/>
    </source>
</evidence>
<evidence type="ECO:0000256" key="8">
    <source>
        <dbReference type="ARBA" id="ARBA00022723"/>
    </source>
</evidence>
<dbReference type="EC" id="3.5.1.108" evidence="15"/>
<dbReference type="NCBIfam" id="TIGR01750">
    <property type="entry name" value="fabZ"/>
    <property type="match status" value="1"/>
</dbReference>
<dbReference type="UniPathway" id="UPA00359">
    <property type="reaction ID" value="UER00478"/>
</dbReference>
<organism evidence="17 18">
    <name type="scientific">candidate division TA06 bacterium DG_24</name>
    <dbReference type="NCBI Taxonomy" id="1703770"/>
    <lineage>
        <taxon>Bacteria</taxon>
        <taxon>Bacteria division TA06</taxon>
    </lineage>
</organism>
<evidence type="ECO:0000256" key="12">
    <source>
        <dbReference type="ARBA" id="ARBA00023239"/>
    </source>
</evidence>
<dbReference type="Pfam" id="PF03331">
    <property type="entry name" value="LpxC"/>
    <property type="match status" value="1"/>
</dbReference>
<dbReference type="EC" id="4.2.1.59" evidence="16"/>
<feature type="binding site" evidence="15">
    <location>
        <position position="240"/>
    </location>
    <ligand>
        <name>Zn(2+)</name>
        <dbReference type="ChEBI" id="CHEBI:29105"/>
    </ligand>
</feature>
<dbReference type="InterPro" id="IPR020568">
    <property type="entry name" value="Ribosomal_Su5_D2-typ_SF"/>
</dbReference>
<dbReference type="PATRIC" id="fig|1703770.3.peg.42"/>
<dbReference type="AlphaFoldDB" id="A0A0S7WWW3"/>
<comment type="function">
    <text evidence="14 16">Involved in unsaturated fatty acids biosynthesis. Catalyzes the dehydration of short chain beta-hydroxyacyl-ACPs and long chain saturated and unsaturated beta-hydroxyacyl-ACPs.</text>
</comment>
<dbReference type="GO" id="GO:0005737">
    <property type="term" value="C:cytoplasm"/>
    <property type="evidence" value="ECO:0007669"/>
    <property type="project" value="UniProtKB-SubCell"/>
</dbReference>
<sequence length="427" mass="47571">MRERQRTIASLASVAGRGLHTGKQGKVTFKPAPPDSGIVFAVTDGSPPRLIRAEIDRVVETARGTTLEEDGVRIHTVEHLLAAVWGLEIDNVLIEIEGNEPPVGDGSALPFTSCLEPCGTVEQDAARHYFSPRRPIFHSSEESEIVVLPHREFRASVYLDYDHPALSPQFLTLAVDRNVFFRELAPARTFCLFSWVESLRSRGLIRGGSLENAVVVTDQGILNKEPLRFENEFVRHKIVDLIGDLALLGRPLRAHIIAFKSGHRAHVDLVKEMKMAAEASDAPVLDTAAIQRIMPHRYPFLLVDRILSMDKKRVVGIKNVTVNEPFFVGHFPGHPIMPGVLIVEAMAQVGGFLLLNIVEEPDQKLVYFVGLDKVKFRRPVVPGDQMRFELELLRFQGRICRMAGKAYVEGEVACEAELTASVVDRKE</sequence>
<dbReference type="InterPro" id="IPR013114">
    <property type="entry name" value="FabA_FabZ"/>
</dbReference>
<dbReference type="Proteomes" id="UP000052008">
    <property type="component" value="Unassembled WGS sequence"/>
</dbReference>
<evidence type="ECO:0000256" key="4">
    <source>
        <dbReference type="ARBA" id="ARBA00005002"/>
    </source>
</evidence>
<dbReference type="GO" id="GO:0016020">
    <property type="term" value="C:membrane"/>
    <property type="evidence" value="ECO:0007669"/>
    <property type="project" value="GOC"/>
</dbReference>
<comment type="function">
    <text evidence="2 15">Catalyzes the hydrolysis of UDP-3-O-myristoyl-N-acetylglucosamine to form UDP-3-O-myristoylglucosamine and acetate, the committed step in lipid A biosynthesis.</text>
</comment>
<keyword evidence="11 15" id="KW-0443">Lipid metabolism</keyword>
<protein>
    <recommendedName>
        <fullName evidence="15 16">Multifunctional fusion protein</fullName>
    </recommendedName>
    <domain>
        <recommendedName>
            <fullName evidence="16">3-hydroxyacyl-[acyl-carrier-protein] dehydratase FabZ</fullName>
            <ecNumber evidence="16">4.2.1.59</ecNumber>
        </recommendedName>
        <alternativeName>
            <fullName evidence="16">(3R)-hydroxymyristoyl-[acyl-carrier-protein] dehydratase</fullName>
        </alternativeName>
        <alternativeName>
            <fullName evidence="16">Beta-hydroxyacyl-ACP dehydratase</fullName>
            <shortName evidence="16">(3R)-hydroxymyristoyl-ACP dehydrase</shortName>
        </alternativeName>
    </domain>
    <domain>
        <recommendedName>
            <fullName evidence="15">UDP-3-O-acyl-N-acetylglucosamine deacetylase</fullName>
            <shortName evidence="15">UDP-3-O-acyl-GlcNAc deacetylase</shortName>
            <ecNumber evidence="15">3.5.1.108</ecNumber>
        </recommendedName>
        <alternativeName>
            <fullName evidence="15">UDP-3-O-[R-3-hydroxymyristoyl]-N-acetylglucosamine deacetylase</fullName>
        </alternativeName>
    </domain>
</protein>
<dbReference type="InterPro" id="IPR010084">
    <property type="entry name" value="FabZ"/>
</dbReference>
<dbReference type="GO" id="GO:0006633">
    <property type="term" value="P:fatty acid biosynthetic process"/>
    <property type="evidence" value="ECO:0007669"/>
    <property type="project" value="UniProtKB-UniRule"/>
</dbReference>
<dbReference type="STRING" id="1703770.AMJ39_00195"/>
<evidence type="ECO:0000256" key="15">
    <source>
        <dbReference type="HAMAP-Rule" id="MF_00388"/>
    </source>
</evidence>
<keyword evidence="12 16" id="KW-0456">Lyase</keyword>
<dbReference type="CDD" id="cd01288">
    <property type="entry name" value="FabZ"/>
    <property type="match status" value="1"/>
</dbReference>
<name>A0A0S7WWW3_UNCT6</name>
<dbReference type="HAMAP" id="MF_00388">
    <property type="entry name" value="LpxC"/>
    <property type="match status" value="1"/>
</dbReference>
<comment type="similarity">
    <text evidence="15">Belongs to the LpxC family.</text>
</comment>